<keyword evidence="1" id="KW-0175">Coiled coil</keyword>
<dbReference type="AlphaFoldDB" id="A0A1F7W1G1"/>
<dbReference type="STRING" id="1802421.A2318_02910"/>
<proteinExistence type="predicted"/>
<organism evidence="2 3">
    <name type="scientific">Candidatus Uhrbacteria bacterium RIFOXYB2_FULL_45_11</name>
    <dbReference type="NCBI Taxonomy" id="1802421"/>
    <lineage>
        <taxon>Bacteria</taxon>
        <taxon>Candidatus Uhriibacteriota</taxon>
    </lineage>
</organism>
<evidence type="ECO:0000256" key="1">
    <source>
        <dbReference type="SAM" id="Coils"/>
    </source>
</evidence>
<evidence type="ECO:0000313" key="3">
    <source>
        <dbReference type="Proteomes" id="UP000177331"/>
    </source>
</evidence>
<reference evidence="2 3" key="1">
    <citation type="journal article" date="2016" name="Nat. Commun.">
        <title>Thousands of microbial genomes shed light on interconnected biogeochemical processes in an aquifer system.</title>
        <authorList>
            <person name="Anantharaman K."/>
            <person name="Brown C.T."/>
            <person name="Hug L.A."/>
            <person name="Sharon I."/>
            <person name="Castelle C.J."/>
            <person name="Probst A.J."/>
            <person name="Thomas B.C."/>
            <person name="Singh A."/>
            <person name="Wilkins M.J."/>
            <person name="Karaoz U."/>
            <person name="Brodie E.L."/>
            <person name="Williams K.H."/>
            <person name="Hubbard S.S."/>
            <person name="Banfield J.F."/>
        </authorList>
    </citation>
    <scope>NUCLEOTIDE SEQUENCE [LARGE SCALE GENOMIC DNA]</scope>
</reference>
<name>A0A1F7W1G1_9BACT</name>
<gene>
    <name evidence="2" type="ORF">A2318_02910</name>
</gene>
<accession>A0A1F7W1G1</accession>
<protein>
    <submittedName>
        <fullName evidence="2">Uncharacterized protein</fullName>
    </submittedName>
</protein>
<feature type="coiled-coil region" evidence="1">
    <location>
        <begin position="284"/>
        <end position="311"/>
    </location>
</feature>
<dbReference type="EMBL" id="MGFD01000064">
    <property type="protein sequence ID" value="OGL96600.1"/>
    <property type="molecule type" value="Genomic_DNA"/>
</dbReference>
<evidence type="ECO:0000313" key="2">
    <source>
        <dbReference type="EMBL" id="OGL96600.1"/>
    </source>
</evidence>
<sequence>MDRYIGIQHRTKKTKDGDARPTIVAILQNSGKSIKYELETEDDELAFAHGRFVTKWRTAEVDERVSELPAWQVRVVGKADKQKTQIAVSWDGLSKGDIVTSILGGSGDNFAFALSRKAEDVGAIVQRCTGKTLHDTRGARDKSEDALTLAEIGRDSPELTYKCEVRDRRYITVRELWFRLRDAMKYRTACEVQLKQKLIGERFRQPDGLYPEGSIKDAYLARKASDLIFRGLLLQEKQIEKELVIALEQVTVWPLFKREEYKGCGPRTVARLIASIVDIRRFIVKPDEAEMQTLKQECAEIERKYANDLARISLADCPFRDAGGQKYWKLQKLASQTGSEDAKRAVQLHKKRHQLRQKAQERSESKLVAFCGVHVMQDGKFPRRRTGQTSNWSPAARQALYLLAEQWVKRPDSFWGRKLKENKARLRIAHPEMIEVEGKKRYTDGHIHNMACWRTATQFVRKLANDWMKLEGSPAISSERFQKAA</sequence>
<comment type="caution">
    <text evidence="2">The sequence shown here is derived from an EMBL/GenBank/DDBJ whole genome shotgun (WGS) entry which is preliminary data.</text>
</comment>
<dbReference type="Proteomes" id="UP000177331">
    <property type="component" value="Unassembled WGS sequence"/>
</dbReference>